<evidence type="ECO:0000313" key="3">
    <source>
        <dbReference type="Proteomes" id="UP000595362"/>
    </source>
</evidence>
<dbReference type="InterPro" id="IPR010344">
    <property type="entry name" value="YbjH"/>
</dbReference>
<sequence length="670" mass="72972">MLKCLALTCGMIVCLLPNAAGADPARHSSLLGPLGLTLIPSARMDEPGTIRAGVGTLDPYMHGTLGLQIAQPLYIALRQTAEISSLHDDALRLYPGVDIKLRLLEEGAYHPELSLGWLGALGHKRMAGEYLVASKRFDNWDVSGGLGWGRYGSAHHTGNPLGLFGQHFKKGRRLDSEEPNGPENWFTGEDAGLFAGIEYSAPWVEGLSLSAEWGADRYLAEKAAFDYEAPAPWALGIHYSPRPWVNLSTGLIGGEKIMTALTLHEHVARWPGKLFRKEQPPAAAIPVAAGPRLIQAELSLPGHISSPQAIGQALQELDAQSPDTIEALEIDTRHKGLKGAGLRFNRRDVTHTLQQSAGSPQEIWRNTAINPEKAENLAPTGLQPALLNADVRFVLDEAVSLSEEDQGLLHRTGLIAEASAQTRFGLLGGLGLRLNITDNLDHLNDLRVPSLLPVRSDIDRFTEDKFALNTLYAGWVRTIAPDLHIAAAAGYLEEMYAGAGGDILYRPFGATWAIGAEGWLALKRDPDSRLHKGLSGDTVFTGHMKGYYEFPETDLTAEIRAGRYLNEDWGGTFALAHRFDHGLQVRGFMTASNQSEFDIFGGRTNVYSGLSLTLPIGNVPLALQNSIMRLSAAPFGRDAGQALANPVDLYTLTEPLSYRHITRYWNDISE</sequence>
<name>A0A7T5R3P1_9BACT</name>
<evidence type="ECO:0000256" key="1">
    <source>
        <dbReference type="SAM" id="SignalP"/>
    </source>
</evidence>
<feature type="chain" id="PRO_5032751989" evidence="1">
    <location>
        <begin position="23"/>
        <end position="670"/>
    </location>
</feature>
<dbReference type="AlphaFoldDB" id="A0A7T5R3P1"/>
<reference evidence="2 3" key="1">
    <citation type="submission" date="2020-07" db="EMBL/GenBank/DDBJ databases">
        <title>Huge and variable diversity of episymbiotic CPR bacteria and DPANN archaea in groundwater ecosystems.</title>
        <authorList>
            <person name="He C.Y."/>
            <person name="Keren R."/>
            <person name="Whittaker M."/>
            <person name="Farag I.F."/>
            <person name="Doudna J."/>
            <person name="Cate J.H.D."/>
            <person name="Banfield J.F."/>
        </authorList>
    </citation>
    <scope>NUCLEOTIDE SEQUENCE [LARGE SCALE GENOMIC DNA]</scope>
    <source>
        <strain evidence="2">NC_groundwater_70_Ag_B-0.1um_54_66</strain>
    </source>
</reference>
<accession>A0A7T5R3P1</accession>
<protein>
    <submittedName>
        <fullName evidence="2">YjbH domain-containing protein</fullName>
    </submittedName>
</protein>
<proteinExistence type="predicted"/>
<dbReference type="Pfam" id="PF06082">
    <property type="entry name" value="YjbH"/>
    <property type="match status" value="2"/>
</dbReference>
<keyword evidence="1" id="KW-0732">Signal</keyword>
<feature type="signal peptide" evidence="1">
    <location>
        <begin position="1"/>
        <end position="22"/>
    </location>
</feature>
<dbReference type="Proteomes" id="UP000595362">
    <property type="component" value="Chromosome"/>
</dbReference>
<dbReference type="EMBL" id="CP066681">
    <property type="protein sequence ID" value="QQG36988.1"/>
    <property type="molecule type" value="Genomic_DNA"/>
</dbReference>
<organism evidence="2 3">
    <name type="scientific">Micavibrio aeruginosavorus</name>
    <dbReference type="NCBI Taxonomy" id="349221"/>
    <lineage>
        <taxon>Bacteria</taxon>
        <taxon>Pseudomonadati</taxon>
        <taxon>Bdellovibrionota</taxon>
        <taxon>Bdellovibrionia</taxon>
        <taxon>Bdellovibrionales</taxon>
        <taxon>Pseudobdellovibrionaceae</taxon>
        <taxon>Micavibrio</taxon>
    </lineage>
</organism>
<evidence type="ECO:0000313" key="2">
    <source>
        <dbReference type="EMBL" id="QQG36988.1"/>
    </source>
</evidence>
<gene>
    <name evidence="2" type="ORF">HYS17_04255</name>
</gene>